<protein>
    <submittedName>
        <fullName evidence="3">Response regulator receiver domain protein (CheY-like)</fullName>
    </submittedName>
</protein>
<dbReference type="PANTHER" id="PTHR43156">
    <property type="entry name" value="STAGE II SPORULATION PROTEIN E-RELATED"/>
    <property type="match status" value="1"/>
</dbReference>
<proteinExistence type="predicted"/>
<accession>A0A1W1CG09</accession>
<dbReference type="Pfam" id="PF07228">
    <property type="entry name" value="SpoIIE"/>
    <property type="match status" value="1"/>
</dbReference>
<dbReference type="SMART" id="SM00331">
    <property type="entry name" value="PP2C_SIG"/>
    <property type="match status" value="1"/>
</dbReference>
<sequence>MSKKRLEQLEKNEIYASYQAELAFEKELNILRNDFYYQMIDSKSTSLVDFMYRPLDTLSGDAYSARRIDMDRTFYLLIDGMGKGVSASFTTVIITAFINHLIDQMVQYDSFSLDILIQESMKFIRPILLDDEVLAIDYICFDNKHRILEYAKFAMPPFLLQDKQDNIIRIKSNNAPLSKWNSTYTVDRYNVHNIEKFLFYSDGIVENSTKDDGLSYAAFIEDDFRESFTREEFKEKFFAKITEQEDDLSLIFINSLDLRKETLLAEKSFVSTLAAVESAAEWYEDIWQHLSGETRELQKAALVFTELFMNAYEHGNLGIDAKTKHRYLDEDIYFEKLSELEKDCTKKITVAVYKLKEITSTYIVTEICDEGDGFDTQMLSQIFRNSRKFNGRGVFVSRKNSMGIYYSSKGNKVVFLNKI</sequence>
<gene>
    <name evidence="3" type="ORF">MNB_SM-6-542</name>
</gene>
<dbReference type="InterPro" id="IPR052016">
    <property type="entry name" value="Bact_Sigma-Reg"/>
</dbReference>
<dbReference type="InterPro" id="IPR036457">
    <property type="entry name" value="PPM-type-like_dom_sf"/>
</dbReference>
<organism evidence="3">
    <name type="scientific">hydrothermal vent metagenome</name>
    <dbReference type="NCBI Taxonomy" id="652676"/>
    <lineage>
        <taxon>unclassified sequences</taxon>
        <taxon>metagenomes</taxon>
        <taxon>ecological metagenomes</taxon>
    </lineage>
</organism>
<dbReference type="EMBL" id="FPHK01000078">
    <property type="protein sequence ID" value="SFV64623.1"/>
    <property type="molecule type" value="Genomic_DNA"/>
</dbReference>
<dbReference type="PANTHER" id="PTHR43156:SF14">
    <property type="entry name" value="PHOSPHOSERINE PHOSPHATASE RSBP"/>
    <property type="match status" value="1"/>
</dbReference>
<dbReference type="InterPro" id="IPR036890">
    <property type="entry name" value="HATPase_C_sf"/>
</dbReference>
<dbReference type="Gene3D" id="3.30.565.10">
    <property type="entry name" value="Histidine kinase-like ATPase, C-terminal domain"/>
    <property type="match status" value="1"/>
</dbReference>
<evidence type="ECO:0000313" key="3">
    <source>
        <dbReference type="EMBL" id="SFV64623.1"/>
    </source>
</evidence>
<dbReference type="AlphaFoldDB" id="A0A1W1CG09"/>
<evidence type="ECO:0000256" key="1">
    <source>
        <dbReference type="ARBA" id="ARBA00022801"/>
    </source>
</evidence>
<dbReference type="GO" id="GO:0016791">
    <property type="term" value="F:phosphatase activity"/>
    <property type="evidence" value="ECO:0007669"/>
    <property type="project" value="TreeGrafter"/>
</dbReference>
<name>A0A1W1CG09_9ZZZZ</name>
<dbReference type="Gene3D" id="3.60.40.10">
    <property type="entry name" value="PPM-type phosphatase domain"/>
    <property type="match status" value="1"/>
</dbReference>
<reference evidence="3" key="1">
    <citation type="submission" date="2016-10" db="EMBL/GenBank/DDBJ databases">
        <authorList>
            <person name="de Groot N.N."/>
        </authorList>
    </citation>
    <scope>NUCLEOTIDE SEQUENCE</scope>
</reference>
<feature type="domain" description="PPM-type phosphatase" evidence="2">
    <location>
        <begin position="43"/>
        <end position="255"/>
    </location>
</feature>
<evidence type="ECO:0000259" key="2">
    <source>
        <dbReference type="SMART" id="SM00331"/>
    </source>
</evidence>
<keyword evidence="1" id="KW-0378">Hydrolase</keyword>
<dbReference type="InterPro" id="IPR001932">
    <property type="entry name" value="PPM-type_phosphatase-like_dom"/>
</dbReference>